<accession>A0A0K9P5P3</accession>
<sequence>MTKSHCFSVTNEVAREGIERDLSKIAELMPVLTEESVGEPQGTETVQEENQAGRREKSKRVRKAPTWATDYER</sequence>
<protein>
    <submittedName>
        <fullName evidence="2">Uncharacterized protein</fullName>
    </submittedName>
</protein>
<dbReference type="AlphaFoldDB" id="A0A0K9P5P3"/>
<organism evidence="2 3">
    <name type="scientific">Zostera marina</name>
    <name type="common">Eelgrass</name>
    <dbReference type="NCBI Taxonomy" id="29655"/>
    <lineage>
        <taxon>Eukaryota</taxon>
        <taxon>Viridiplantae</taxon>
        <taxon>Streptophyta</taxon>
        <taxon>Embryophyta</taxon>
        <taxon>Tracheophyta</taxon>
        <taxon>Spermatophyta</taxon>
        <taxon>Magnoliopsida</taxon>
        <taxon>Liliopsida</taxon>
        <taxon>Zosteraceae</taxon>
        <taxon>Zostera</taxon>
    </lineage>
</organism>
<evidence type="ECO:0000313" key="3">
    <source>
        <dbReference type="Proteomes" id="UP000036987"/>
    </source>
</evidence>
<evidence type="ECO:0000256" key="1">
    <source>
        <dbReference type="SAM" id="MobiDB-lite"/>
    </source>
</evidence>
<comment type="caution">
    <text evidence="2">The sequence shown here is derived from an EMBL/GenBank/DDBJ whole genome shotgun (WGS) entry which is preliminary data.</text>
</comment>
<keyword evidence="3" id="KW-1185">Reference proteome</keyword>
<gene>
    <name evidence="2" type="ORF">ZOSMA_375G00130</name>
</gene>
<dbReference type="Proteomes" id="UP000036987">
    <property type="component" value="Unassembled WGS sequence"/>
</dbReference>
<evidence type="ECO:0000313" key="2">
    <source>
        <dbReference type="EMBL" id="KMZ64324.1"/>
    </source>
</evidence>
<proteinExistence type="predicted"/>
<reference evidence="3" key="1">
    <citation type="journal article" date="2016" name="Nature">
        <title>The genome of the seagrass Zostera marina reveals angiosperm adaptation to the sea.</title>
        <authorList>
            <person name="Olsen J.L."/>
            <person name="Rouze P."/>
            <person name="Verhelst B."/>
            <person name="Lin Y.-C."/>
            <person name="Bayer T."/>
            <person name="Collen J."/>
            <person name="Dattolo E."/>
            <person name="De Paoli E."/>
            <person name="Dittami S."/>
            <person name="Maumus F."/>
            <person name="Michel G."/>
            <person name="Kersting A."/>
            <person name="Lauritano C."/>
            <person name="Lohaus R."/>
            <person name="Toepel M."/>
            <person name="Tonon T."/>
            <person name="Vanneste K."/>
            <person name="Amirebrahimi M."/>
            <person name="Brakel J."/>
            <person name="Bostroem C."/>
            <person name="Chovatia M."/>
            <person name="Grimwood J."/>
            <person name="Jenkins J.W."/>
            <person name="Jueterbock A."/>
            <person name="Mraz A."/>
            <person name="Stam W.T."/>
            <person name="Tice H."/>
            <person name="Bornberg-Bauer E."/>
            <person name="Green P.J."/>
            <person name="Pearson G.A."/>
            <person name="Procaccini G."/>
            <person name="Duarte C.M."/>
            <person name="Schmutz J."/>
            <person name="Reusch T.B.H."/>
            <person name="Van de Peer Y."/>
        </authorList>
    </citation>
    <scope>NUCLEOTIDE SEQUENCE [LARGE SCALE GENOMIC DNA]</scope>
    <source>
        <strain evidence="3">cv. Finnish</strain>
    </source>
</reference>
<name>A0A0K9P5P3_ZOSMR</name>
<dbReference type="EMBL" id="LFYR01001163">
    <property type="protein sequence ID" value="KMZ64324.1"/>
    <property type="molecule type" value="Genomic_DNA"/>
</dbReference>
<feature type="region of interest" description="Disordered" evidence="1">
    <location>
        <begin position="34"/>
        <end position="73"/>
    </location>
</feature>